<name>A0ABS1SMJ4_9MICO</name>
<dbReference type="Pfam" id="PF17775">
    <property type="entry name" value="YchJ_M-like"/>
    <property type="match status" value="1"/>
</dbReference>
<dbReference type="InterPro" id="IPR048469">
    <property type="entry name" value="YchJ-like_M"/>
</dbReference>
<evidence type="ECO:0000313" key="2">
    <source>
        <dbReference type="EMBL" id="MBL3689385.1"/>
    </source>
</evidence>
<evidence type="ECO:0000259" key="1">
    <source>
        <dbReference type="Pfam" id="PF17775"/>
    </source>
</evidence>
<accession>A0ABS1SMJ4</accession>
<sequence length="134" mass="14514">MSTAAAGPSGEHFCPCGSGESYAACCGALHAGAPAPSPERLMRSRFSAFALGLTDYLLESWDPATRPDELELDDTVEWRRLFISDTSRGGPGDAEGFVTFTAIGRGVEGRFEQRERSRFTRAGAGWRYTDGEEI</sequence>
<dbReference type="RefSeq" id="WP_202381316.1">
    <property type="nucleotide sequence ID" value="NZ_BAAAMA010000004.1"/>
</dbReference>
<dbReference type="Gene3D" id="3.10.450.50">
    <property type="match status" value="1"/>
</dbReference>
<comment type="caution">
    <text evidence="2">The sequence shown here is derived from an EMBL/GenBank/DDBJ whole genome shotgun (WGS) entry which is preliminary data.</text>
</comment>
<keyword evidence="3" id="KW-1185">Reference proteome</keyword>
<dbReference type="Pfam" id="PF02810">
    <property type="entry name" value="SEC-C"/>
    <property type="match status" value="1"/>
</dbReference>
<gene>
    <name evidence="2" type="ORF">D3226_05340</name>
</gene>
<evidence type="ECO:0000313" key="3">
    <source>
        <dbReference type="Proteomes" id="UP001646141"/>
    </source>
</evidence>
<dbReference type="SUPFAM" id="SSF54427">
    <property type="entry name" value="NTF2-like"/>
    <property type="match status" value="1"/>
</dbReference>
<dbReference type="InterPro" id="IPR032710">
    <property type="entry name" value="NTF2-like_dom_sf"/>
</dbReference>
<dbReference type="Proteomes" id="UP001646141">
    <property type="component" value="Unassembled WGS sequence"/>
</dbReference>
<protein>
    <submittedName>
        <fullName evidence="2">Zinc chelation protein SecC</fullName>
    </submittedName>
</protein>
<proteinExistence type="predicted"/>
<dbReference type="InterPro" id="IPR004027">
    <property type="entry name" value="SEC_C_motif"/>
</dbReference>
<feature type="domain" description="YchJ-like middle NTF2-like" evidence="1">
    <location>
        <begin position="37"/>
        <end position="131"/>
    </location>
</feature>
<reference evidence="2 3" key="1">
    <citation type="submission" date="2018-09" db="EMBL/GenBank/DDBJ databases">
        <title>Comparative genomics of Leucobacter spp.</title>
        <authorList>
            <person name="Reis A.C."/>
            <person name="Kolvenbach B.A."/>
            <person name="Corvini P.F.X."/>
            <person name="Nunes O.C."/>
        </authorList>
    </citation>
    <scope>NUCLEOTIDE SEQUENCE [LARGE SCALE GENOMIC DNA]</scope>
    <source>
        <strain evidence="2 3">L-1</strain>
    </source>
</reference>
<dbReference type="EMBL" id="QYAD01000001">
    <property type="protein sequence ID" value="MBL3689385.1"/>
    <property type="molecule type" value="Genomic_DNA"/>
</dbReference>
<organism evidence="2 3">
    <name type="scientific">Leucobacter chromiireducens subsp. chromiireducens</name>
    <dbReference type="NCBI Taxonomy" id="660067"/>
    <lineage>
        <taxon>Bacteria</taxon>
        <taxon>Bacillati</taxon>
        <taxon>Actinomycetota</taxon>
        <taxon>Actinomycetes</taxon>
        <taxon>Micrococcales</taxon>
        <taxon>Microbacteriaceae</taxon>
        <taxon>Leucobacter</taxon>
    </lineage>
</organism>